<accession>A0A0C2CAI9</accession>
<organism evidence="1 2">
    <name type="scientific">Ancylostoma duodenale</name>
    <dbReference type="NCBI Taxonomy" id="51022"/>
    <lineage>
        <taxon>Eukaryota</taxon>
        <taxon>Metazoa</taxon>
        <taxon>Ecdysozoa</taxon>
        <taxon>Nematoda</taxon>
        <taxon>Chromadorea</taxon>
        <taxon>Rhabditida</taxon>
        <taxon>Rhabditina</taxon>
        <taxon>Rhabditomorpha</taxon>
        <taxon>Strongyloidea</taxon>
        <taxon>Ancylostomatidae</taxon>
        <taxon>Ancylostomatinae</taxon>
        <taxon>Ancylostoma</taxon>
    </lineage>
</organism>
<keyword evidence="2" id="KW-1185">Reference proteome</keyword>
<sequence length="140" mass="15357">MKEGCENEQPFAREEVIPSITFQPEESRTMKSVVYAADERLRANVAPKRWPLLDFRVVRKNQPQIFCGQAVTLTVDVENIGQELVTGLCIATDGVDCVGAETLDGRGGRIALTPSYAPTCSAVRTFNIGNVSIPIGEQMR</sequence>
<evidence type="ECO:0000313" key="1">
    <source>
        <dbReference type="EMBL" id="KIH46837.1"/>
    </source>
</evidence>
<evidence type="ECO:0000313" key="2">
    <source>
        <dbReference type="Proteomes" id="UP000054047"/>
    </source>
</evidence>
<reference evidence="1 2" key="1">
    <citation type="submission" date="2013-12" db="EMBL/GenBank/DDBJ databases">
        <title>Draft genome of the parsitic nematode Ancylostoma duodenale.</title>
        <authorList>
            <person name="Mitreva M."/>
        </authorList>
    </citation>
    <scope>NUCLEOTIDE SEQUENCE [LARGE SCALE GENOMIC DNA]</scope>
    <source>
        <strain evidence="1 2">Zhejiang</strain>
    </source>
</reference>
<proteinExistence type="predicted"/>
<gene>
    <name evidence="1" type="ORF">ANCDUO_23108</name>
</gene>
<dbReference type="Proteomes" id="UP000054047">
    <property type="component" value="Unassembled WGS sequence"/>
</dbReference>
<protein>
    <submittedName>
        <fullName evidence="1">Uncharacterized protein</fullName>
    </submittedName>
</protein>
<name>A0A0C2CAI9_9BILA</name>
<dbReference type="AlphaFoldDB" id="A0A0C2CAI9"/>
<dbReference type="OrthoDB" id="203724at2759"/>
<dbReference type="EMBL" id="KN768420">
    <property type="protein sequence ID" value="KIH46837.1"/>
    <property type="molecule type" value="Genomic_DNA"/>
</dbReference>